<keyword evidence="1" id="KW-0812">Transmembrane</keyword>
<dbReference type="AlphaFoldDB" id="A0A6G5AGN0"/>
<organism evidence="3">
    <name type="scientific">Rhipicephalus microplus</name>
    <name type="common">Cattle tick</name>
    <name type="synonym">Boophilus microplus</name>
    <dbReference type="NCBI Taxonomy" id="6941"/>
    <lineage>
        <taxon>Eukaryota</taxon>
        <taxon>Metazoa</taxon>
        <taxon>Ecdysozoa</taxon>
        <taxon>Arthropoda</taxon>
        <taxon>Chelicerata</taxon>
        <taxon>Arachnida</taxon>
        <taxon>Acari</taxon>
        <taxon>Parasitiformes</taxon>
        <taxon>Ixodida</taxon>
        <taxon>Ixodoidea</taxon>
        <taxon>Ixodidae</taxon>
        <taxon>Rhipicephalinae</taxon>
        <taxon>Rhipicephalus</taxon>
        <taxon>Boophilus</taxon>
    </lineage>
</organism>
<accession>A0A6G5AGN0</accession>
<feature type="transmembrane region" description="Helical" evidence="1">
    <location>
        <begin position="40"/>
        <end position="60"/>
    </location>
</feature>
<name>A0A6G5AGN0_RHIMP</name>
<keyword evidence="2" id="KW-0732">Signal</keyword>
<evidence type="ECO:0000256" key="2">
    <source>
        <dbReference type="SAM" id="SignalP"/>
    </source>
</evidence>
<feature type="signal peptide" evidence="2">
    <location>
        <begin position="1"/>
        <end position="28"/>
    </location>
</feature>
<evidence type="ECO:0000313" key="3">
    <source>
        <dbReference type="EMBL" id="NIE50152.1"/>
    </source>
</evidence>
<sequence length="69" mass="7608">MLPLVKSVALFLFSAFVLLASLWCRSEGQMMMMPGMGFMPGMMGGMMGGMMPPFMGGPMARLRMMRFMG</sequence>
<keyword evidence="1" id="KW-1133">Transmembrane helix</keyword>
<feature type="chain" id="PRO_5026018061" evidence="2">
    <location>
        <begin position="29"/>
        <end position="69"/>
    </location>
</feature>
<evidence type="ECO:0000256" key="1">
    <source>
        <dbReference type="SAM" id="Phobius"/>
    </source>
</evidence>
<dbReference type="EMBL" id="GIKN01007879">
    <property type="protein sequence ID" value="NIE50152.1"/>
    <property type="molecule type" value="Transcribed_RNA"/>
</dbReference>
<reference evidence="3" key="1">
    <citation type="submission" date="2020-03" db="EMBL/GenBank/DDBJ databases">
        <title>A transcriptome and proteome of the tick Rhipicephalus microplus shaped by the genetic composition of its hosts and developmental stage.</title>
        <authorList>
            <person name="Garcia G.R."/>
            <person name="Ribeiro J.M.C."/>
            <person name="Maruyama S.R."/>
            <person name="Gardinasse L.G."/>
            <person name="Nelson K."/>
            <person name="Ferreira B.R."/>
            <person name="Andrade T.G."/>
            <person name="Santos I.K.F.M."/>
        </authorList>
    </citation>
    <scope>NUCLEOTIDE SEQUENCE</scope>
    <source>
        <strain evidence="3">NSGR</strain>
        <tissue evidence="3">Salivary glands</tissue>
    </source>
</reference>
<proteinExistence type="predicted"/>
<keyword evidence="1" id="KW-0472">Membrane</keyword>
<protein>
    <submittedName>
        <fullName evidence="3">Uncharacterized protein</fullName>
    </submittedName>
</protein>